<protein>
    <submittedName>
        <fullName evidence="2">Uncharacterized protein</fullName>
    </submittedName>
</protein>
<feature type="compositionally biased region" description="Basic and acidic residues" evidence="1">
    <location>
        <begin position="295"/>
        <end position="312"/>
    </location>
</feature>
<dbReference type="EMBL" id="SDOX01000018">
    <property type="protein sequence ID" value="TFJ84617.1"/>
    <property type="molecule type" value="Genomic_DNA"/>
</dbReference>
<organism evidence="2 3">
    <name type="scientific">Nannochloropsis salina CCMP1776</name>
    <dbReference type="NCBI Taxonomy" id="1027361"/>
    <lineage>
        <taxon>Eukaryota</taxon>
        <taxon>Sar</taxon>
        <taxon>Stramenopiles</taxon>
        <taxon>Ochrophyta</taxon>
        <taxon>Eustigmatophyceae</taxon>
        <taxon>Eustigmatales</taxon>
        <taxon>Monodopsidaceae</taxon>
        <taxon>Microchloropsis</taxon>
        <taxon>Microchloropsis salina</taxon>
    </lineage>
</organism>
<accession>A0A4D9D2N2</accession>
<feature type="region of interest" description="Disordered" evidence="1">
    <location>
        <begin position="213"/>
        <end position="426"/>
    </location>
</feature>
<feature type="compositionally biased region" description="Basic and acidic residues" evidence="1">
    <location>
        <begin position="339"/>
        <end position="348"/>
    </location>
</feature>
<keyword evidence="3" id="KW-1185">Reference proteome</keyword>
<dbReference type="OrthoDB" id="10415711at2759"/>
<comment type="caution">
    <text evidence="2">The sequence shown here is derived from an EMBL/GenBank/DDBJ whole genome shotgun (WGS) entry which is preliminary data.</text>
</comment>
<feature type="compositionally biased region" description="Low complexity" evidence="1">
    <location>
        <begin position="283"/>
        <end position="294"/>
    </location>
</feature>
<feature type="region of interest" description="Disordered" evidence="1">
    <location>
        <begin position="129"/>
        <end position="166"/>
    </location>
</feature>
<feature type="compositionally biased region" description="Pro residues" evidence="1">
    <location>
        <begin position="372"/>
        <end position="385"/>
    </location>
</feature>
<dbReference type="Proteomes" id="UP000355283">
    <property type="component" value="Unassembled WGS sequence"/>
</dbReference>
<feature type="compositionally biased region" description="Pro residues" evidence="1">
    <location>
        <begin position="411"/>
        <end position="421"/>
    </location>
</feature>
<evidence type="ECO:0000313" key="3">
    <source>
        <dbReference type="Proteomes" id="UP000355283"/>
    </source>
</evidence>
<name>A0A4D9D2N2_9STRA</name>
<reference evidence="2 3" key="1">
    <citation type="submission" date="2019-01" db="EMBL/GenBank/DDBJ databases">
        <title>Nuclear Genome Assembly of the Microalgal Biofuel strain Nannochloropsis salina CCMP1776.</title>
        <authorList>
            <person name="Hovde B."/>
        </authorList>
    </citation>
    <scope>NUCLEOTIDE SEQUENCE [LARGE SCALE GENOMIC DNA]</scope>
    <source>
        <strain evidence="2 3">CCMP1776</strain>
    </source>
</reference>
<feature type="compositionally biased region" description="Pro residues" evidence="1">
    <location>
        <begin position="245"/>
        <end position="264"/>
    </location>
</feature>
<gene>
    <name evidence="2" type="ORF">NSK_004082</name>
</gene>
<sequence>MSSTLEPKFLLNRLLASTWSSADFAAFLKSKPAFLSEVLNVFSTLDQSIKLRVLLAFRALDKADAARLPQDLLLAILDQAAGDGDEWVNVCASLVREVLVDATANVTGSNSRLPTAEVTADVLKKSGLLTAAPEEEESPVGKPAEATETVEPKVTDSSPKAARQVTPEPYFCPKEYLYLSEALIQRCHRSAPLTRKQNAHFVLGDLREVEMEPVPDTGLMPSPAPSSLPPSIATKSSSSSSLPHEQPPPPPPARAPPARPPSSGPRPAKLTVPAGARTSVPTSSLLSRAALSQQRRTDKPRLKLLKLDEVKSGAKPARTAARNEAVSHEFGSQPLRPQAPKDRVEEPPRPSVVDGQPGGAGAGLGGGGPSGKPGPIPPPFPPSPPSSTRTLATPNTGRAGPLSAPPTAAVNPPPSLPPAATPPDAFSDYYRMKARSNCLTPEDDEVIRNFYLHGATLGHQGEGMPRQKKIKINEEEQEKEDGSRVKETLYLTLNMDSKKAVLSRKVSRAKESGTAGALGGGGR</sequence>
<feature type="compositionally biased region" description="Low complexity" evidence="1">
    <location>
        <begin position="229"/>
        <end position="244"/>
    </location>
</feature>
<feature type="compositionally biased region" description="Gly residues" evidence="1">
    <location>
        <begin position="356"/>
        <end position="371"/>
    </location>
</feature>
<feature type="region of interest" description="Disordered" evidence="1">
    <location>
        <begin position="504"/>
        <end position="523"/>
    </location>
</feature>
<evidence type="ECO:0000256" key="1">
    <source>
        <dbReference type="SAM" id="MobiDB-lite"/>
    </source>
</evidence>
<dbReference type="AlphaFoldDB" id="A0A4D9D2N2"/>
<evidence type="ECO:0000313" key="2">
    <source>
        <dbReference type="EMBL" id="TFJ84617.1"/>
    </source>
</evidence>
<proteinExistence type="predicted"/>